<organism evidence="2 3">
    <name type="scientific">Phialocephala subalpina</name>
    <dbReference type="NCBI Taxonomy" id="576137"/>
    <lineage>
        <taxon>Eukaryota</taxon>
        <taxon>Fungi</taxon>
        <taxon>Dikarya</taxon>
        <taxon>Ascomycota</taxon>
        <taxon>Pezizomycotina</taxon>
        <taxon>Leotiomycetes</taxon>
        <taxon>Helotiales</taxon>
        <taxon>Mollisiaceae</taxon>
        <taxon>Phialocephala</taxon>
        <taxon>Phialocephala fortinii species complex</taxon>
    </lineage>
</organism>
<dbReference type="AlphaFoldDB" id="A0A1L7XN83"/>
<proteinExistence type="predicted"/>
<evidence type="ECO:0008006" key="4">
    <source>
        <dbReference type="Google" id="ProtNLM"/>
    </source>
</evidence>
<keyword evidence="1" id="KW-0732">Signal</keyword>
<protein>
    <recommendedName>
        <fullName evidence="4">Ecp2 effector protein domain-containing protein</fullName>
    </recommendedName>
</protein>
<dbReference type="OrthoDB" id="10457759at2759"/>
<evidence type="ECO:0000313" key="3">
    <source>
        <dbReference type="Proteomes" id="UP000184330"/>
    </source>
</evidence>
<dbReference type="EMBL" id="FJOG01000037">
    <property type="protein sequence ID" value="CZR66505.1"/>
    <property type="molecule type" value="Genomic_DNA"/>
</dbReference>
<name>A0A1L7XN83_9HELO</name>
<dbReference type="Proteomes" id="UP000184330">
    <property type="component" value="Unassembled WGS sequence"/>
</dbReference>
<reference evidence="2 3" key="1">
    <citation type="submission" date="2016-03" db="EMBL/GenBank/DDBJ databases">
        <authorList>
            <person name="Ploux O."/>
        </authorList>
    </citation>
    <scope>NUCLEOTIDE SEQUENCE [LARGE SCALE GENOMIC DNA]</scope>
    <source>
        <strain evidence="2 3">UAMH 11012</strain>
    </source>
</reference>
<evidence type="ECO:0000256" key="1">
    <source>
        <dbReference type="SAM" id="SignalP"/>
    </source>
</evidence>
<sequence length="150" mass="17251">MRILKTVLLLLPLAQLAVPWNDIPGYRSTRYGTFAVHDRIGCDKVSIIKEEGYGGCMNIEDDAKSFYWRMNHWTHLAYGHLEADCKDDRIWLGGAGEVCLPVDLQDLDSIEYWYRPGAGVKKPVPDLNWEGRLKSVSFTRFLGHDMKGYW</sequence>
<evidence type="ECO:0000313" key="2">
    <source>
        <dbReference type="EMBL" id="CZR66505.1"/>
    </source>
</evidence>
<gene>
    <name evidence="2" type="ORF">PAC_16406</name>
</gene>
<feature type="chain" id="PRO_5012769747" description="Ecp2 effector protein domain-containing protein" evidence="1">
    <location>
        <begin position="20"/>
        <end position="150"/>
    </location>
</feature>
<keyword evidence="3" id="KW-1185">Reference proteome</keyword>
<accession>A0A1L7XN83</accession>
<feature type="signal peptide" evidence="1">
    <location>
        <begin position="1"/>
        <end position="19"/>
    </location>
</feature>